<dbReference type="EMBL" id="CP047591">
    <property type="protein sequence ID" value="QHI71762.1"/>
    <property type="molecule type" value="Genomic_DNA"/>
</dbReference>
<accession>A0A6P1MCL7</accession>
<evidence type="ECO:0000313" key="1">
    <source>
        <dbReference type="EMBL" id="QHI71762.1"/>
    </source>
</evidence>
<name>A0A6P1MCL7_9FIRM</name>
<dbReference type="AlphaFoldDB" id="A0A6P1MCL7"/>
<sequence>MKGYYGTQDNERLSNVDSPVFKDNLSSDIIYPEIYYKIQPFVIFACDQMESCRHMINQSMLDQVGDDIYTKVCAMYPDLEEYANQSPMKLSVETTQQRQRRFFRRRGVFQDFVDLLLLNELFRRGSILF</sequence>
<reference evidence="1 2" key="1">
    <citation type="submission" date="2020-01" db="EMBL/GenBank/DDBJ databases">
        <title>Genomic analysis of Aminipila sp. CBA3637.</title>
        <authorList>
            <person name="Kim Y.B."/>
            <person name="Roh S.W."/>
        </authorList>
    </citation>
    <scope>NUCLEOTIDE SEQUENCE [LARGE SCALE GENOMIC DNA]</scope>
    <source>
        <strain evidence="1 2">CBA3637</strain>
    </source>
</reference>
<protein>
    <submittedName>
        <fullName evidence="1">Uncharacterized protein</fullName>
    </submittedName>
</protein>
<organism evidence="1 2">
    <name type="scientific">Aminipila terrae</name>
    <dbReference type="NCBI Taxonomy" id="2697030"/>
    <lineage>
        <taxon>Bacteria</taxon>
        <taxon>Bacillati</taxon>
        <taxon>Bacillota</taxon>
        <taxon>Clostridia</taxon>
        <taxon>Peptostreptococcales</taxon>
        <taxon>Anaerovoracaceae</taxon>
        <taxon>Aminipila</taxon>
    </lineage>
</organism>
<evidence type="ECO:0000313" key="2">
    <source>
        <dbReference type="Proteomes" id="UP000463883"/>
    </source>
</evidence>
<dbReference type="KEGG" id="amic:Ami3637_04600"/>
<keyword evidence="2" id="KW-1185">Reference proteome</keyword>
<gene>
    <name evidence="1" type="ORF">Ami3637_04600</name>
</gene>
<proteinExistence type="predicted"/>
<dbReference type="Proteomes" id="UP000463883">
    <property type="component" value="Chromosome"/>
</dbReference>
<dbReference type="RefSeq" id="WP_162361536.1">
    <property type="nucleotide sequence ID" value="NZ_CP047591.1"/>
</dbReference>